<protein>
    <submittedName>
        <fullName evidence="2">Uncharacterized protein</fullName>
    </submittedName>
</protein>
<organism evidence="2 3">
    <name type="scientific">Microbacterium oxydans</name>
    <dbReference type="NCBI Taxonomy" id="82380"/>
    <lineage>
        <taxon>Bacteria</taxon>
        <taxon>Bacillati</taxon>
        <taxon>Actinomycetota</taxon>
        <taxon>Actinomycetes</taxon>
        <taxon>Micrococcales</taxon>
        <taxon>Microbacteriaceae</taxon>
        <taxon>Microbacterium</taxon>
    </lineage>
</organism>
<keyword evidence="1" id="KW-1133">Transmembrane helix</keyword>
<dbReference type="Proteomes" id="UP000033725">
    <property type="component" value="Unassembled WGS sequence"/>
</dbReference>
<dbReference type="AlphaFoldDB" id="A0A0F0KP60"/>
<name>A0A0F0KP60_9MICO</name>
<accession>A0A0F0KP60</accession>
<comment type="caution">
    <text evidence="2">The sequence shown here is derived from an EMBL/GenBank/DDBJ whole genome shotgun (WGS) entry which is preliminary data.</text>
</comment>
<reference evidence="2 3" key="1">
    <citation type="submission" date="2015-02" db="EMBL/GenBank/DDBJ databases">
        <title>Draft genome sequences of ten Microbacterium spp. with emphasis on heavy metal contaminated environments.</title>
        <authorList>
            <person name="Corretto E."/>
        </authorList>
    </citation>
    <scope>NUCLEOTIDE SEQUENCE [LARGE SCALE GENOMIC DNA]</scope>
    <source>
        <strain evidence="2 3">BEL163</strain>
    </source>
</reference>
<feature type="transmembrane region" description="Helical" evidence="1">
    <location>
        <begin position="20"/>
        <end position="43"/>
    </location>
</feature>
<proteinExistence type="predicted"/>
<dbReference type="EMBL" id="JYIV01000026">
    <property type="protein sequence ID" value="KJL22224.1"/>
    <property type="molecule type" value="Genomic_DNA"/>
</dbReference>
<evidence type="ECO:0000313" key="3">
    <source>
        <dbReference type="Proteomes" id="UP000033725"/>
    </source>
</evidence>
<evidence type="ECO:0000256" key="1">
    <source>
        <dbReference type="SAM" id="Phobius"/>
    </source>
</evidence>
<gene>
    <name evidence="2" type="ORF">RN51_02104</name>
</gene>
<sequence>MERMYGAPLADDAIPPETTPMRMLVVGIFFIGFGIFTGTSAFLS</sequence>
<dbReference type="PATRIC" id="fig|82380.10.peg.2115"/>
<evidence type="ECO:0000313" key="2">
    <source>
        <dbReference type="EMBL" id="KJL22224.1"/>
    </source>
</evidence>
<keyword evidence="1" id="KW-0472">Membrane</keyword>
<keyword evidence="1" id="KW-0812">Transmembrane</keyword>